<dbReference type="InterPro" id="IPR016035">
    <property type="entry name" value="Acyl_Trfase/lysoPLipase"/>
</dbReference>
<feature type="region of interest" description="Disordered" evidence="1">
    <location>
        <begin position="1"/>
        <end position="29"/>
    </location>
</feature>
<reference evidence="2" key="1">
    <citation type="submission" date="2022-03" db="EMBL/GenBank/DDBJ databases">
        <authorList>
            <person name="Alioto T."/>
            <person name="Alioto T."/>
            <person name="Gomez Garrido J."/>
        </authorList>
    </citation>
    <scope>NUCLEOTIDE SEQUENCE</scope>
</reference>
<dbReference type="Gene3D" id="3.40.1090.10">
    <property type="entry name" value="Cytosolic phospholipase A2 catalytic domain"/>
    <property type="match status" value="1"/>
</dbReference>
<feature type="compositionally biased region" description="Basic and acidic residues" evidence="1">
    <location>
        <begin position="1"/>
        <end position="16"/>
    </location>
</feature>
<protein>
    <submittedName>
        <fullName evidence="2">Cytosolic phospholipase A2 gamma-like</fullName>
    </submittedName>
</protein>
<evidence type="ECO:0000256" key="1">
    <source>
        <dbReference type="SAM" id="MobiDB-lite"/>
    </source>
</evidence>
<dbReference type="GO" id="GO:0005544">
    <property type="term" value="F:calcium-dependent phospholipid binding"/>
    <property type="evidence" value="ECO:0007669"/>
    <property type="project" value="TreeGrafter"/>
</dbReference>
<dbReference type="Proteomes" id="UP001295444">
    <property type="component" value="Chromosome 05"/>
</dbReference>
<gene>
    <name evidence="2" type="ORF">PECUL_23A028267</name>
</gene>
<evidence type="ECO:0000313" key="3">
    <source>
        <dbReference type="Proteomes" id="UP001295444"/>
    </source>
</evidence>
<dbReference type="EMBL" id="OW240916">
    <property type="protein sequence ID" value="CAH2294780.1"/>
    <property type="molecule type" value="Genomic_DNA"/>
</dbReference>
<sequence length="354" mass="40597">MEAPESRDSCDNRIDLEEGGSSKSPLAVTSITESSKWGTRLDALEVAFEGLINQSQNNNIKIRGIPETRDEGPVQNMVLEIFRPLLRDIPEPRWEIDRVHSSAGAPRRNDERPRDIIVRFHYHSTKDATVHTCNVLKVINRFLKYLGRWEWGTTHNYLYDPSKSDDIFKSQYTHLIDAGLEINTAYPLILRPERKVDLILSFDFSEGDPFQTLTDAEKYCLKNNIRFPKINIEEEEKNTPSQNCYIFGNDENDVPVVMHFPLFNKMNCKANPKDSSENKNRRSGDISYHCVQGLVLSFEEDGLRTLGISNLEQPHCEQESTSRDSEDVQVDCLATARIILRNQGLQEDRIALLL</sequence>
<dbReference type="GO" id="GO:0047498">
    <property type="term" value="F:calcium-dependent phospholipase A2 activity"/>
    <property type="evidence" value="ECO:0007669"/>
    <property type="project" value="TreeGrafter"/>
</dbReference>
<dbReference type="GO" id="GO:0005654">
    <property type="term" value="C:nucleoplasm"/>
    <property type="evidence" value="ECO:0007669"/>
    <property type="project" value="TreeGrafter"/>
</dbReference>
<accession>A0AAD1S870</accession>
<organism evidence="2 3">
    <name type="scientific">Pelobates cultripes</name>
    <name type="common">Western spadefoot toad</name>
    <dbReference type="NCBI Taxonomy" id="61616"/>
    <lineage>
        <taxon>Eukaryota</taxon>
        <taxon>Metazoa</taxon>
        <taxon>Chordata</taxon>
        <taxon>Craniata</taxon>
        <taxon>Vertebrata</taxon>
        <taxon>Euteleostomi</taxon>
        <taxon>Amphibia</taxon>
        <taxon>Batrachia</taxon>
        <taxon>Anura</taxon>
        <taxon>Pelobatoidea</taxon>
        <taxon>Pelobatidae</taxon>
        <taxon>Pelobates</taxon>
    </lineage>
</organism>
<dbReference type="PANTHER" id="PTHR10728">
    <property type="entry name" value="CYTOSOLIC PHOSPHOLIPASE A2"/>
    <property type="match status" value="1"/>
</dbReference>
<dbReference type="AlphaFoldDB" id="A0AAD1S870"/>
<dbReference type="GO" id="GO:0005635">
    <property type="term" value="C:nuclear envelope"/>
    <property type="evidence" value="ECO:0007669"/>
    <property type="project" value="TreeGrafter"/>
</dbReference>
<evidence type="ECO:0000313" key="2">
    <source>
        <dbReference type="EMBL" id="CAH2294780.1"/>
    </source>
</evidence>
<dbReference type="PANTHER" id="PTHR10728:SF39">
    <property type="entry name" value="CYTOSOLIC PHOSPHOLIPASE A2 GAMMA"/>
    <property type="match status" value="1"/>
</dbReference>
<proteinExistence type="predicted"/>
<dbReference type="GO" id="GO:0046475">
    <property type="term" value="P:glycerophospholipid catabolic process"/>
    <property type="evidence" value="ECO:0007669"/>
    <property type="project" value="TreeGrafter"/>
</dbReference>
<dbReference type="GO" id="GO:0005509">
    <property type="term" value="F:calcium ion binding"/>
    <property type="evidence" value="ECO:0007669"/>
    <property type="project" value="TreeGrafter"/>
</dbReference>
<dbReference type="SUPFAM" id="SSF52151">
    <property type="entry name" value="FabD/lysophospholipase-like"/>
    <property type="match status" value="1"/>
</dbReference>
<dbReference type="GO" id="GO:0005829">
    <property type="term" value="C:cytosol"/>
    <property type="evidence" value="ECO:0007669"/>
    <property type="project" value="TreeGrafter"/>
</dbReference>
<keyword evidence="3" id="KW-1185">Reference proteome</keyword>
<name>A0AAD1S870_PELCU</name>